<dbReference type="AlphaFoldDB" id="A0AAC8W4X8"/>
<reference evidence="1 2" key="2">
    <citation type="journal article" date="2016" name="Genome Announc.">
        <title>Complete Genome Sequence of a Strain of Azospirillum thiophilum Isolated from a Sulfide Spring.</title>
        <authorList>
            <person name="Fomenkov A."/>
            <person name="Vincze T."/>
            <person name="Grabovich M."/>
            <person name="Anton B.P."/>
            <person name="Dubinina G."/>
            <person name="Orlova M."/>
            <person name="Belousova E."/>
            <person name="Roberts R.J."/>
        </authorList>
    </citation>
    <scope>NUCLEOTIDE SEQUENCE [LARGE SCALE GENOMIC DNA]</scope>
    <source>
        <strain evidence="1 2">BV-S</strain>
    </source>
</reference>
<dbReference type="Proteomes" id="UP000069935">
    <property type="component" value="Chromosome 6"/>
</dbReference>
<evidence type="ECO:0000313" key="1">
    <source>
        <dbReference type="EMBL" id="ALG75153.1"/>
    </source>
</evidence>
<protein>
    <submittedName>
        <fullName evidence="1">Uncharacterized protein</fullName>
    </submittedName>
</protein>
<proteinExistence type="predicted"/>
<reference evidence="2" key="1">
    <citation type="submission" date="2015-08" db="EMBL/GenBank/DDBJ databases">
        <title>Complete Genome Sequence of Azospirillum thiophilum BV-S.</title>
        <authorList>
            <person name="Fomenkov A."/>
            <person name="Vincze T."/>
            <person name="Grabovich M."/>
            <person name="Dubinina G."/>
            <person name="Orlova M."/>
            <person name="Belousova E."/>
            <person name="Roberts R.J."/>
        </authorList>
    </citation>
    <scope>NUCLEOTIDE SEQUENCE [LARGE SCALE GENOMIC DNA]</scope>
    <source>
        <strain evidence="2">BV-S</strain>
    </source>
</reference>
<organism evidence="1 2">
    <name type="scientific">Azospirillum thiophilum</name>
    <dbReference type="NCBI Taxonomy" id="528244"/>
    <lineage>
        <taxon>Bacteria</taxon>
        <taxon>Pseudomonadati</taxon>
        <taxon>Pseudomonadota</taxon>
        <taxon>Alphaproteobacteria</taxon>
        <taxon>Rhodospirillales</taxon>
        <taxon>Azospirillaceae</taxon>
        <taxon>Azospirillum</taxon>
    </lineage>
</organism>
<dbReference type="EMBL" id="CP012406">
    <property type="protein sequence ID" value="ALG75153.1"/>
    <property type="molecule type" value="Genomic_DNA"/>
</dbReference>
<dbReference type="RefSeq" id="WP_045585104.1">
    <property type="nucleotide sequence ID" value="NZ_CP012406.1"/>
</dbReference>
<sequence length="174" mass="18724">MTRPLLVMGFAACLFDDLKALGPLACDVMAINRAGIVADAALDHWVSLHPDQLAGFMDRRAALGKPDGFTAWAPAAGPGIACVTTDVERFGTSALYGVRIALHKLGYRRVILAGVPFDDAMPYVGGAPIPQPLIGHQRAWRLARPELAERVRSLSGWTRRLLGAPSTAWLEAVR</sequence>
<keyword evidence="2" id="KW-1185">Reference proteome</keyword>
<name>A0AAC8W4X8_9PROT</name>
<accession>A0AAC8W4X8</accession>
<gene>
    <name evidence="1" type="ORF">AL072_29880</name>
</gene>
<dbReference type="KEGG" id="ati:AL072_29880"/>
<evidence type="ECO:0000313" key="2">
    <source>
        <dbReference type="Proteomes" id="UP000069935"/>
    </source>
</evidence>